<dbReference type="AlphaFoldDB" id="A0A7C8ML09"/>
<feature type="domain" description="FAD-binding FR-type" evidence="10">
    <location>
        <begin position="232"/>
        <end position="414"/>
    </location>
</feature>
<dbReference type="GO" id="GO:0005886">
    <property type="term" value="C:plasma membrane"/>
    <property type="evidence" value="ECO:0007669"/>
    <property type="project" value="TreeGrafter"/>
</dbReference>
<evidence type="ECO:0000313" key="11">
    <source>
        <dbReference type="EMBL" id="KAF2871904.1"/>
    </source>
</evidence>
<evidence type="ECO:0000259" key="10">
    <source>
        <dbReference type="PROSITE" id="PS51384"/>
    </source>
</evidence>
<dbReference type="PANTHER" id="PTHR32361">
    <property type="entry name" value="FERRIC/CUPRIC REDUCTASE TRANSMEMBRANE COMPONENT"/>
    <property type="match status" value="1"/>
</dbReference>
<organism evidence="11 12">
    <name type="scientific">Massariosphaeria phaeospora</name>
    <dbReference type="NCBI Taxonomy" id="100035"/>
    <lineage>
        <taxon>Eukaryota</taxon>
        <taxon>Fungi</taxon>
        <taxon>Dikarya</taxon>
        <taxon>Ascomycota</taxon>
        <taxon>Pezizomycotina</taxon>
        <taxon>Dothideomycetes</taxon>
        <taxon>Pleosporomycetidae</taxon>
        <taxon>Pleosporales</taxon>
        <taxon>Pleosporales incertae sedis</taxon>
        <taxon>Massariosphaeria</taxon>
    </lineage>
</organism>
<dbReference type="GO" id="GO:0006826">
    <property type="term" value="P:iron ion transport"/>
    <property type="evidence" value="ECO:0007669"/>
    <property type="project" value="TreeGrafter"/>
</dbReference>
<dbReference type="PROSITE" id="PS51384">
    <property type="entry name" value="FAD_FR"/>
    <property type="match status" value="1"/>
</dbReference>
<evidence type="ECO:0000256" key="8">
    <source>
        <dbReference type="SAM" id="MobiDB-lite"/>
    </source>
</evidence>
<evidence type="ECO:0000256" key="4">
    <source>
        <dbReference type="ARBA" id="ARBA00022989"/>
    </source>
</evidence>
<dbReference type="OrthoDB" id="17725at2759"/>
<dbReference type="InterPro" id="IPR017927">
    <property type="entry name" value="FAD-bd_FR_type"/>
</dbReference>
<evidence type="ECO:0000256" key="5">
    <source>
        <dbReference type="ARBA" id="ARBA00023065"/>
    </source>
</evidence>
<dbReference type="Proteomes" id="UP000481861">
    <property type="component" value="Unassembled WGS sequence"/>
</dbReference>
<comment type="caution">
    <text evidence="11">The sequence shown here is derived from an EMBL/GenBank/DDBJ whole genome shotgun (WGS) entry which is preliminary data.</text>
</comment>
<dbReference type="EMBL" id="JAADJZ010000010">
    <property type="protein sequence ID" value="KAF2871904.1"/>
    <property type="molecule type" value="Genomic_DNA"/>
</dbReference>
<comment type="subcellular location">
    <subcellularLocation>
        <location evidence="1">Membrane</location>
        <topology evidence="1">Multi-pass membrane protein</topology>
    </subcellularLocation>
</comment>
<dbReference type="InterPro" id="IPR039261">
    <property type="entry name" value="FNR_nucleotide-bd"/>
</dbReference>
<keyword evidence="12" id="KW-1185">Reference proteome</keyword>
<feature type="region of interest" description="Disordered" evidence="8">
    <location>
        <begin position="1"/>
        <end position="58"/>
    </location>
</feature>
<dbReference type="InterPro" id="IPR051410">
    <property type="entry name" value="Ferric/Cupric_Reductase"/>
</dbReference>
<evidence type="ECO:0000256" key="3">
    <source>
        <dbReference type="ARBA" id="ARBA00022692"/>
    </source>
</evidence>
<feature type="transmembrane region" description="Helical" evidence="9">
    <location>
        <begin position="234"/>
        <end position="255"/>
    </location>
</feature>
<evidence type="ECO:0000256" key="6">
    <source>
        <dbReference type="ARBA" id="ARBA00023136"/>
    </source>
</evidence>
<dbReference type="CDD" id="cd06186">
    <property type="entry name" value="NOX_Duox_like_FAD_NADP"/>
    <property type="match status" value="1"/>
</dbReference>
<keyword evidence="2" id="KW-0813">Transport</keyword>
<keyword evidence="7" id="KW-0325">Glycoprotein</keyword>
<dbReference type="Gene3D" id="3.40.50.80">
    <property type="entry name" value="Nucleotide-binding domain of ferredoxin-NADP reductase (FNR) module"/>
    <property type="match status" value="1"/>
</dbReference>
<gene>
    <name evidence="11" type="ORF">BDV95DRAFT_570892</name>
</gene>
<keyword evidence="3 9" id="KW-0812">Transmembrane</keyword>
<dbReference type="GO" id="GO:0000293">
    <property type="term" value="F:ferric-chelate reductase activity"/>
    <property type="evidence" value="ECO:0007669"/>
    <property type="project" value="TreeGrafter"/>
</dbReference>
<dbReference type="SUPFAM" id="SSF52343">
    <property type="entry name" value="Ferredoxin reductase-like, C-terminal NADP-linked domain"/>
    <property type="match status" value="1"/>
</dbReference>
<feature type="transmembrane region" description="Helical" evidence="9">
    <location>
        <begin position="204"/>
        <end position="222"/>
    </location>
</feature>
<feature type="transmembrane region" description="Helical" evidence="9">
    <location>
        <begin position="97"/>
        <end position="115"/>
    </location>
</feature>
<evidence type="ECO:0000313" key="12">
    <source>
        <dbReference type="Proteomes" id="UP000481861"/>
    </source>
</evidence>
<proteinExistence type="predicted"/>
<accession>A0A7C8ML09</accession>
<reference evidence="11 12" key="1">
    <citation type="submission" date="2020-01" db="EMBL/GenBank/DDBJ databases">
        <authorList>
            <consortium name="DOE Joint Genome Institute"/>
            <person name="Haridas S."/>
            <person name="Albert R."/>
            <person name="Binder M."/>
            <person name="Bloem J."/>
            <person name="Labutti K."/>
            <person name="Salamov A."/>
            <person name="Andreopoulos B."/>
            <person name="Baker S.E."/>
            <person name="Barry K."/>
            <person name="Bills G."/>
            <person name="Bluhm B.H."/>
            <person name="Cannon C."/>
            <person name="Castanera R."/>
            <person name="Culley D.E."/>
            <person name="Daum C."/>
            <person name="Ezra D."/>
            <person name="Gonzalez J.B."/>
            <person name="Henrissat B."/>
            <person name="Kuo A."/>
            <person name="Liang C."/>
            <person name="Lipzen A."/>
            <person name="Lutzoni F."/>
            <person name="Magnuson J."/>
            <person name="Mondo S."/>
            <person name="Nolan M."/>
            <person name="Ohm R."/>
            <person name="Pangilinan J."/>
            <person name="Park H.-J.H."/>
            <person name="Ramirez L."/>
            <person name="Alfaro M."/>
            <person name="Sun H."/>
            <person name="Tritt A."/>
            <person name="Yoshinaga Y."/>
            <person name="Zwiers L.-H.L."/>
            <person name="Turgeon B.G."/>
            <person name="Goodwin S.B."/>
            <person name="Spatafora J.W."/>
            <person name="Crous P.W."/>
            <person name="Grigoriev I.V."/>
        </authorList>
    </citation>
    <scope>NUCLEOTIDE SEQUENCE [LARGE SCALE GENOMIC DNA]</scope>
    <source>
        <strain evidence="11 12">CBS 611.86</strain>
    </source>
</reference>
<dbReference type="GO" id="GO:0015677">
    <property type="term" value="P:copper ion import"/>
    <property type="evidence" value="ECO:0007669"/>
    <property type="project" value="TreeGrafter"/>
</dbReference>
<evidence type="ECO:0000256" key="1">
    <source>
        <dbReference type="ARBA" id="ARBA00004141"/>
    </source>
</evidence>
<sequence length="576" mass="63300">MKWGDGKSNEEAGEGEAWSSSSSTVEGNVTPPDGAKGKKVDDADETSPLISASERSRDMKRSRKNLGIRKPYYVLKSWLLYQPRPLPLVHKTLPSNAVSLLVLAFLALNAFYNLYRMPLSLPYIFVFADRCGIAFTANLPLLYLLAAKTQPIKFLTGHSYESLNIFHRRLGELLCLEALLHFLGMFSVWYNLLRPLGVSLARFLFNRVVGLGLGAFVAYEALYLSSLGSFRQRWYELFLASHIVLQIAGLALLWFHHPTSQPYVGVALAIFVVDRLVFRLWCKASAHPATLTVLDDDETVLVSANWAVVARASALAPKNMTHGWRPNDHVFLIVPALSRKHALQAHPFTIFSAAPPPPPDSQPASPQQQQHAWLTLLIRAQSPPGFTHTLLTHARTHPHTHIRLDGPYGASHALSLLSASCTAILVAGGSGIAVAYPLLYALLQPPTPRATDVETAPRPRPSPRTVKLLWITHAPAHRLWVPEAKMLELQEWGLQLFVPPPTALAGRMDVGGVVGRWVEEQEEKEQCGGNDERGTGTGTGVVVSGPEGLVRDVRNTCAGLVGRGLDVRVGVEKFGW</sequence>
<keyword evidence="6 9" id="KW-0472">Membrane</keyword>
<feature type="compositionally biased region" description="Basic and acidic residues" evidence="8">
    <location>
        <begin position="524"/>
        <end position="534"/>
    </location>
</feature>
<feature type="transmembrane region" description="Helical" evidence="9">
    <location>
        <begin position="173"/>
        <end position="192"/>
    </location>
</feature>
<evidence type="ECO:0000256" key="7">
    <source>
        <dbReference type="ARBA" id="ARBA00023180"/>
    </source>
</evidence>
<dbReference type="SFLD" id="SFLDG01168">
    <property type="entry name" value="Ferric_reductase_subgroup_(FRE"/>
    <property type="match status" value="1"/>
</dbReference>
<protein>
    <recommendedName>
        <fullName evidence="10">FAD-binding FR-type domain-containing protein</fullName>
    </recommendedName>
</protein>
<keyword evidence="4 9" id="KW-1133">Transmembrane helix</keyword>
<dbReference type="PANTHER" id="PTHR32361:SF9">
    <property type="entry name" value="FERRIC REDUCTASE TRANSMEMBRANE COMPONENT 3-RELATED"/>
    <property type="match status" value="1"/>
</dbReference>
<dbReference type="Pfam" id="PF01794">
    <property type="entry name" value="Ferric_reduct"/>
    <property type="match status" value="1"/>
</dbReference>
<feature type="transmembrane region" description="Helical" evidence="9">
    <location>
        <begin position="121"/>
        <end position="145"/>
    </location>
</feature>
<name>A0A7C8ML09_9PLEO</name>
<feature type="compositionally biased region" description="Basic and acidic residues" evidence="8">
    <location>
        <begin position="1"/>
        <end position="10"/>
    </location>
</feature>
<feature type="region of interest" description="Disordered" evidence="8">
    <location>
        <begin position="522"/>
        <end position="544"/>
    </location>
</feature>
<keyword evidence="5" id="KW-0406">Ion transport</keyword>
<evidence type="ECO:0000256" key="2">
    <source>
        <dbReference type="ARBA" id="ARBA00022448"/>
    </source>
</evidence>
<evidence type="ECO:0000256" key="9">
    <source>
        <dbReference type="SAM" id="Phobius"/>
    </source>
</evidence>
<dbReference type="InterPro" id="IPR013130">
    <property type="entry name" value="Fe3_Rdtase_TM_dom"/>
</dbReference>
<dbReference type="GO" id="GO:0006879">
    <property type="term" value="P:intracellular iron ion homeostasis"/>
    <property type="evidence" value="ECO:0007669"/>
    <property type="project" value="TreeGrafter"/>
</dbReference>